<dbReference type="AlphaFoldDB" id="A0A194AEH5"/>
<comment type="similarity">
    <text evidence="9 10 11">Belongs to the MurJ/MviN family.</text>
</comment>
<dbReference type="UniPathway" id="UPA00219"/>
<dbReference type="Proteomes" id="UP000095200">
    <property type="component" value="Unassembled WGS sequence"/>
</dbReference>
<feature type="transmembrane region" description="Helical" evidence="10">
    <location>
        <begin position="389"/>
        <end position="407"/>
    </location>
</feature>
<dbReference type="PANTHER" id="PTHR47019:SF1">
    <property type="entry name" value="LIPID II FLIPPASE MURJ"/>
    <property type="match status" value="1"/>
</dbReference>
<feature type="transmembrane region" description="Helical" evidence="10">
    <location>
        <begin position="483"/>
        <end position="503"/>
    </location>
</feature>
<organism evidence="12 13">
    <name type="scientific">Desulfoplanes formicivorans</name>
    <dbReference type="NCBI Taxonomy" id="1592317"/>
    <lineage>
        <taxon>Bacteria</taxon>
        <taxon>Pseudomonadati</taxon>
        <taxon>Thermodesulfobacteriota</taxon>
        <taxon>Desulfovibrionia</taxon>
        <taxon>Desulfovibrionales</taxon>
        <taxon>Desulfoplanaceae</taxon>
        <taxon>Desulfoplanes</taxon>
    </lineage>
</organism>
<keyword evidence="6 10" id="KW-1133">Transmembrane helix</keyword>
<evidence type="ECO:0000256" key="10">
    <source>
        <dbReference type="HAMAP-Rule" id="MF_02078"/>
    </source>
</evidence>
<dbReference type="OrthoDB" id="9786339at2"/>
<dbReference type="GO" id="GO:0015648">
    <property type="term" value="F:lipid-linked peptidoglycan transporter activity"/>
    <property type="evidence" value="ECO:0007669"/>
    <property type="project" value="UniProtKB-UniRule"/>
</dbReference>
<sequence>MSDHARQITRNASVVAGATLLSRVLGFARDLIVAFALGAGPLADAFFVAFRLPNLLRRLFAEGSLTMAFVPVFTRMRQTEGDRAAFVLARSIQVWLLIILGAIVLAAMVFAEPITLLVAPGFSRSPELLATTTTLVRICFPYILFISAVALCMGVLNAMDHFLAPALAPCMLNIVLIVAALTAVGMGLSVPHALSWGVLVAGVAQWTVQQPFLRQKGFSWWGQVGLLDTGVKRIGRLMGPSVLGSAVYQINILLGTVLASFLPLGSISYLYYADRLVQFPLGIFGVAIGTAALPSLSGLAGRKDWKGFGSGLSSALNLTLFISLPAAAGLGGLAEPIVELLFERGAFTGPDVVQTALALQAYALGLPAFSCVRSLVAAFYALEDTRTPVWIAMVCLCLNISLGLILMQFYDHVGLAAATSLSSWANVVLLVRYLGRKQELDRLRPSSALGKMLVLSGCVLAGTMLTAGHAVMAFALIPVWVAGFIGVAIWWSVPEVSLLLGVLRRKKQEPPA</sequence>
<evidence type="ECO:0000256" key="8">
    <source>
        <dbReference type="ARBA" id="ARBA00060041"/>
    </source>
</evidence>
<keyword evidence="13" id="KW-1185">Reference proteome</keyword>
<dbReference type="InterPro" id="IPR004268">
    <property type="entry name" value="MurJ"/>
</dbReference>
<reference evidence="13" key="1">
    <citation type="submission" date="2016-06" db="EMBL/GenBank/DDBJ databases">
        <title>Draft genome sequence of Desulfoplanes formicivorans strain Pf12B.</title>
        <authorList>
            <person name="Watanabe M."/>
            <person name="Kojima H."/>
            <person name="Fukui M."/>
        </authorList>
    </citation>
    <scope>NUCLEOTIDE SEQUENCE [LARGE SCALE GENOMIC DNA]</scope>
    <source>
        <strain evidence="13">Pf12B</strain>
    </source>
</reference>
<comment type="pathway">
    <text evidence="10">Cell wall biogenesis; peptidoglycan biosynthesis.</text>
</comment>
<keyword evidence="10 11" id="KW-0813">Transport</keyword>
<dbReference type="GO" id="GO:0008360">
    <property type="term" value="P:regulation of cell shape"/>
    <property type="evidence" value="ECO:0007669"/>
    <property type="project" value="UniProtKB-UniRule"/>
</dbReference>
<keyword evidence="5 10" id="KW-0573">Peptidoglycan synthesis</keyword>
<dbReference type="GO" id="GO:0071555">
    <property type="term" value="P:cell wall organization"/>
    <property type="evidence" value="ECO:0007669"/>
    <property type="project" value="UniProtKB-UniRule"/>
</dbReference>
<keyword evidence="7 10" id="KW-0472">Membrane</keyword>
<name>A0A194AEH5_9BACT</name>
<comment type="caution">
    <text evidence="12">The sequence shown here is derived from an EMBL/GenBank/DDBJ whole genome shotgun (WGS) entry which is preliminary data.</text>
</comment>
<feature type="transmembrane region" description="Helical" evidence="10">
    <location>
        <begin position="278"/>
        <end position="300"/>
    </location>
</feature>
<comment type="subcellular location">
    <subcellularLocation>
        <location evidence="1 10">Cell membrane</location>
        <topology evidence="1 10">Multi-pass membrane protein</topology>
    </subcellularLocation>
</comment>
<comment type="function">
    <text evidence="8 10 11">Involved in peptidoglycan biosynthesis. Transports lipid-linked peptidoglycan precursors from the inner to the outer leaflet of the cytoplasmic membrane.</text>
</comment>
<dbReference type="RefSeq" id="WP_069857241.1">
    <property type="nucleotide sequence ID" value="NZ_BDFE01000007.1"/>
</dbReference>
<keyword evidence="2 10" id="KW-1003">Cell membrane</keyword>
<dbReference type="Pfam" id="PF03023">
    <property type="entry name" value="MurJ"/>
    <property type="match status" value="1"/>
</dbReference>
<feature type="transmembrane region" description="Helical" evidence="10">
    <location>
        <begin position="361"/>
        <end position="382"/>
    </location>
</feature>
<protein>
    <recommendedName>
        <fullName evidence="10">Probable lipid II flippase MurJ</fullName>
    </recommendedName>
</protein>
<feature type="transmembrane region" description="Helical" evidence="10">
    <location>
        <begin position="134"/>
        <end position="156"/>
    </location>
</feature>
<evidence type="ECO:0000313" key="13">
    <source>
        <dbReference type="Proteomes" id="UP000095200"/>
    </source>
</evidence>
<evidence type="ECO:0000256" key="9">
    <source>
        <dbReference type="ARBA" id="ARBA00061532"/>
    </source>
</evidence>
<keyword evidence="10 11" id="KW-0961">Cell wall biogenesis/degradation</keyword>
<dbReference type="PRINTS" id="PR01806">
    <property type="entry name" value="VIRFACTRMVIN"/>
</dbReference>
<dbReference type="GO" id="GO:0005886">
    <property type="term" value="C:plasma membrane"/>
    <property type="evidence" value="ECO:0007669"/>
    <property type="project" value="UniProtKB-SubCell"/>
</dbReference>
<evidence type="ECO:0000256" key="2">
    <source>
        <dbReference type="ARBA" id="ARBA00022475"/>
    </source>
</evidence>
<evidence type="ECO:0000256" key="5">
    <source>
        <dbReference type="ARBA" id="ARBA00022984"/>
    </source>
</evidence>
<proteinExistence type="inferred from homology"/>
<feature type="transmembrane region" description="Helical" evidence="10">
    <location>
        <begin position="31"/>
        <end position="49"/>
    </location>
</feature>
<dbReference type="GO" id="GO:0009252">
    <property type="term" value="P:peptidoglycan biosynthetic process"/>
    <property type="evidence" value="ECO:0007669"/>
    <property type="project" value="UniProtKB-UniRule"/>
</dbReference>
<dbReference type="NCBIfam" id="TIGR01695">
    <property type="entry name" value="murJ_mviN"/>
    <property type="match status" value="1"/>
</dbReference>
<feature type="transmembrane region" description="Helical" evidence="10">
    <location>
        <begin position="452"/>
        <end position="477"/>
    </location>
</feature>
<feature type="transmembrane region" description="Helical" evidence="10">
    <location>
        <begin position="246"/>
        <end position="272"/>
    </location>
</feature>
<gene>
    <name evidence="10" type="primary">murJ</name>
    <name evidence="12" type="ORF">DPF_0425</name>
</gene>
<evidence type="ECO:0000256" key="7">
    <source>
        <dbReference type="ARBA" id="ARBA00023136"/>
    </source>
</evidence>
<keyword evidence="3 10" id="KW-0812">Transmembrane</keyword>
<dbReference type="EMBL" id="BDFE01000007">
    <property type="protein sequence ID" value="GAU07728.1"/>
    <property type="molecule type" value="Genomic_DNA"/>
</dbReference>
<feature type="transmembrane region" description="Helical" evidence="10">
    <location>
        <begin position="94"/>
        <end position="114"/>
    </location>
</feature>
<evidence type="ECO:0000313" key="12">
    <source>
        <dbReference type="EMBL" id="GAU07728.1"/>
    </source>
</evidence>
<evidence type="ECO:0000256" key="6">
    <source>
        <dbReference type="ARBA" id="ARBA00022989"/>
    </source>
</evidence>
<dbReference type="HAMAP" id="MF_02078">
    <property type="entry name" value="MurJ_MviN"/>
    <property type="match status" value="1"/>
</dbReference>
<feature type="transmembrane region" description="Helical" evidence="10">
    <location>
        <begin position="312"/>
        <end position="334"/>
    </location>
</feature>
<evidence type="ECO:0000256" key="11">
    <source>
        <dbReference type="PIRNR" id="PIRNR002869"/>
    </source>
</evidence>
<evidence type="ECO:0000256" key="4">
    <source>
        <dbReference type="ARBA" id="ARBA00022960"/>
    </source>
</evidence>
<dbReference type="STRING" id="1592317.DPF_0425"/>
<dbReference type="GO" id="GO:0034204">
    <property type="term" value="P:lipid translocation"/>
    <property type="evidence" value="ECO:0007669"/>
    <property type="project" value="TreeGrafter"/>
</dbReference>
<dbReference type="CDD" id="cd13123">
    <property type="entry name" value="MATE_MurJ_like"/>
    <property type="match status" value="1"/>
</dbReference>
<keyword evidence="4 10" id="KW-0133">Cell shape</keyword>
<feature type="transmembrane region" description="Helical" evidence="10">
    <location>
        <begin position="190"/>
        <end position="208"/>
    </location>
</feature>
<evidence type="ECO:0000256" key="1">
    <source>
        <dbReference type="ARBA" id="ARBA00004651"/>
    </source>
</evidence>
<dbReference type="PIRSF" id="PIRSF002869">
    <property type="entry name" value="MviN"/>
    <property type="match status" value="1"/>
</dbReference>
<accession>A0A194AEH5</accession>
<feature type="transmembrane region" description="Helical" evidence="10">
    <location>
        <begin position="163"/>
        <end position="184"/>
    </location>
</feature>
<dbReference type="InterPro" id="IPR051050">
    <property type="entry name" value="Lipid_II_flippase_MurJ/MviN"/>
</dbReference>
<dbReference type="PANTHER" id="PTHR47019">
    <property type="entry name" value="LIPID II FLIPPASE MURJ"/>
    <property type="match status" value="1"/>
</dbReference>
<evidence type="ECO:0000256" key="3">
    <source>
        <dbReference type="ARBA" id="ARBA00022692"/>
    </source>
</evidence>
<feature type="transmembrane region" description="Helical" evidence="10">
    <location>
        <begin position="413"/>
        <end position="431"/>
    </location>
</feature>